<evidence type="ECO:0000313" key="2">
    <source>
        <dbReference type="EMBL" id="KXS19072.1"/>
    </source>
</evidence>
<organism evidence="2 3">
    <name type="scientific">Gonapodya prolifera (strain JEL478)</name>
    <name type="common">Monoblepharis prolifera</name>
    <dbReference type="NCBI Taxonomy" id="1344416"/>
    <lineage>
        <taxon>Eukaryota</taxon>
        <taxon>Fungi</taxon>
        <taxon>Fungi incertae sedis</taxon>
        <taxon>Chytridiomycota</taxon>
        <taxon>Chytridiomycota incertae sedis</taxon>
        <taxon>Monoblepharidomycetes</taxon>
        <taxon>Monoblepharidales</taxon>
        <taxon>Gonapodyaceae</taxon>
        <taxon>Gonapodya</taxon>
    </lineage>
</organism>
<reference evidence="2 3" key="1">
    <citation type="journal article" date="2015" name="Genome Biol. Evol.">
        <title>Phylogenomic analyses indicate that early fungi evolved digesting cell walls of algal ancestors of land plants.</title>
        <authorList>
            <person name="Chang Y."/>
            <person name="Wang S."/>
            <person name="Sekimoto S."/>
            <person name="Aerts A.L."/>
            <person name="Choi C."/>
            <person name="Clum A."/>
            <person name="LaButti K.M."/>
            <person name="Lindquist E.A."/>
            <person name="Yee Ngan C."/>
            <person name="Ohm R.A."/>
            <person name="Salamov A.A."/>
            <person name="Grigoriev I.V."/>
            <person name="Spatafora J.W."/>
            <person name="Berbee M.L."/>
        </authorList>
    </citation>
    <scope>NUCLEOTIDE SEQUENCE [LARGE SCALE GENOMIC DNA]</scope>
    <source>
        <strain evidence="2 3">JEL478</strain>
    </source>
</reference>
<feature type="domain" description="VOC" evidence="1">
    <location>
        <begin position="2"/>
        <end position="127"/>
    </location>
</feature>
<keyword evidence="3" id="KW-1185">Reference proteome</keyword>
<evidence type="ECO:0000259" key="1">
    <source>
        <dbReference type="PROSITE" id="PS51819"/>
    </source>
</evidence>
<dbReference type="OMA" id="FWVVTPF"/>
<dbReference type="EMBL" id="KQ965739">
    <property type="protein sequence ID" value="KXS19072.1"/>
    <property type="molecule type" value="Genomic_DNA"/>
</dbReference>
<dbReference type="PROSITE" id="PS51819">
    <property type="entry name" value="VOC"/>
    <property type="match status" value="1"/>
</dbReference>
<dbReference type="Proteomes" id="UP000070544">
    <property type="component" value="Unassembled WGS sequence"/>
</dbReference>
<sequence>MVVGYVCLGTNDLEKAKAFYDELLAPLGGKVVLNTGRGLMYSNGTAEAGFLITTPFDKTLPASPGNGPMVAFKASTRKEAKEIYDKAIALGCKDEGAPGLRGPEGPHAFYGAYFRDLEGNKLCIYKSGPADA</sequence>
<dbReference type="PANTHER" id="PTHR35006">
    <property type="entry name" value="GLYOXALASE FAMILY PROTEIN (AFU_ORTHOLOGUE AFUA_5G14830)"/>
    <property type="match status" value="1"/>
</dbReference>
<dbReference type="Gene3D" id="3.10.180.10">
    <property type="entry name" value="2,3-Dihydroxybiphenyl 1,2-Dioxygenase, domain 1"/>
    <property type="match status" value="1"/>
</dbReference>
<dbReference type="CDD" id="cd07262">
    <property type="entry name" value="VOC_like"/>
    <property type="match status" value="1"/>
</dbReference>
<dbReference type="OrthoDB" id="10249419at2759"/>
<protein>
    <submittedName>
        <fullName evidence="2">Glyoxalase/bleomycin resistance protein/dioxygenase</fullName>
    </submittedName>
</protein>
<dbReference type="InterPro" id="IPR004360">
    <property type="entry name" value="Glyas_Fos-R_dOase_dom"/>
</dbReference>
<dbReference type="AlphaFoldDB" id="A0A139AQT0"/>
<dbReference type="GO" id="GO:0051213">
    <property type="term" value="F:dioxygenase activity"/>
    <property type="evidence" value="ECO:0007669"/>
    <property type="project" value="UniProtKB-KW"/>
</dbReference>
<keyword evidence="2" id="KW-0560">Oxidoreductase</keyword>
<name>A0A139AQT0_GONPJ</name>
<dbReference type="InterPro" id="IPR037523">
    <property type="entry name" value="VOC_core"/>
</dbReference>
<dbReference type="SUPFAM" id="SSF54593">
    <property type="entry name" value="Glyoxalase/Bleomycin resistance protein/Dihydroxybiphenyl dioxygenase"/>
    <property type="match status" value="1"/>
</dbReference>
<accession>A0A139AQT0</accession>
<evidence type="ECO:0000313" key="3">
    <source>
        <dbReference type="Proteomes" id="UP000070544"/>
    </source>
</evidence>
<proteinExistence type="predicted"/>
<dbReference type="PANTHER" id="PTHR35006:SF1">
    <property type="entry name" value="BLL2941 PROTEIN"/>
    <property type="match status" value="1"/>
</dbReference>
<dbReference type="InterPro" id="IPR029068">
    <property type="entry name" value="Glyas_Bleomycin-R_OHBP_Dase"/>
</dbReference>
<dbReference type="Pfam" id="PF00903">
    <property type="entry name" value="Glyoxalase"/>
    <property type="match status" value="1"/>
</dbReference>
<gene>
    <name evidence="2" type="ORF">M427DRAFT_53065</name>
</gene>
<keyword evidence="2" id="KW-0223">Dioxygenase</keyword>